<dbReference type="KEGG" id="senf:GJR95_01320"/>
<evidence type="ECO:0000256" key="9">
    <source>
        <dbReference type="PROSITE-ProRule" id="PRU10134"/>
    </source>
</evidence>
<dbReference type="FunFam" id="3.90.170.10:FF:000001">
    <property type="entry name" value="Adenylosuccinate synthetase"/>
    <property type="match status" value="1"/>
</dbReference>
<feature type="binding site" evidence="8">
    <location>
        <begin position="412"/>
        <end position="414"/>
    </location>
    <ligand>
        <name>GTP</name>
        <dbReference type="ChEBI" id="CHEBI:37565"/>
    </ligand>
</feature>
<comment type="similarity">
    <text evidence="8 10">Belongs to the adenylosuccinate synthetase family.</text>
</comment>
<dbReference type="FunFam" id="1.10.300.10:FF:000001">
    <property type="entry name" value="Adenylosuccinate synthetase"/>
    <property type="match status" value="1"/>
</dbReference>
<keyword evidence="7 8" id="KW-0342">GTP-binding</keyword>
<dbReference type="GO" id="GO:0046040">
    <property type="term" value="P:IMP metabolic process"/>
    <property type="evidence" value="ECO:0007669"/>
    <property type="project" value="TreeGrafter"/>
</dbReference>
<dbReference type="InterPro" id="IPR042111">
    <property type="entry name" value="Adenylosuccinate_synth_dom3"/>
</dbReference>
<comment type="pathway">
    <text evidence="8 10">Purine metabolism; AMP biosynthesis via de novo pathway; AMP from IMP: step 1/2.</text>
</comment>
<evidence type="ECO:0000256" key="3">
    <source>
        <dbReference type="ARBA" id="ARBA00022723"/>
    </source>
</evidence>
<evidence type="ECO:0000313" key="11">
    <source>
        <dbReference type="EMBL" id="QHV93753.1"/>
    </source>
</evidence>
<dbReference type="PANTHER" id="PTHR11846">
    <property type="entry name" value="ADENYLOSUCCINATE SYNTHETASE"/>
    <property type="match status" value="1"/>
</dbReference>
<protein>
    <recommendedName>
        <fullName evidence="8 10">Adenylosuccinate synthetase</fullName>
        <shortName evidence="8">AMPSase</shortName>
        <shortName evidence="8">AdSS</shortName>
        <ecNumber evidence="8 10">6.3.4.4</ecNumber>
    </recommendedName>
    <alternativeName>
        <fullName evidence="8">IMP--aspartate ligase</fullName>
    </alternativeName>
</protein>
<dbReference type="GO" id="GO:0005737">
    <property type="term" value="C:cytoplasm"/>
    <property type="evidence" value="ECO:0007669"/>
    <property type="project" value="UniProtKB-SubCell"/>
</dbReference>
<reference evidence="11 12" key="1">
    <citation type="submission" date="2019-11" db="EMBL/GenBank/DDBJ databases">
        <title>Spirosoma endbachense sp. nov., isolated from a natural salt meadow.</title>
        <authorList>
            <person name="Rojas J."/>
            <person name="Ambika Manirajan B."/>
            <person name="Ratering S."/>
            <person name="Suarez C."/>
            <person name="Geissler-Plaum R."/>
            <person name="Schnell S."/>
        </authorList>
    </citation>
    <scope>NUCLEOTIDE SEQUENCE [LARGE SCALE GENOMIC DNA]</scope>
    <source>
        <strain evidence="11 12">I-24</strain>
    </source>
</reference>
<dbReference type="InterPro" id="IPR042109">
    <property type="entry name" value="Adenylosuccinate_synth_dom1"/>
</dbReference>
<keyword evidence="6 8" id="KW-0460">Magnesium</keyword>
<dbReference type="PROSITE" id="PS01266">
    <property type="entry name" value="ADENYLOSUCCIN_SYN_1"/>
    <property type="match status" value="1"/>
</dbReference>
<comment type="cofactor">
    <cofactor evidence="8">
        <name>Mg(2+)</name>
        <dbReference type="ChEBI" id="CHEBI:18420"/>
    </cofactor>
    <text evidence="8">Binds 1 Mg(2+) ion per subunit.</text>
</comment>
<dbReference type="InterPro" id="IPR018220">
    <property type="entry name" value="Adenylosuccin_syn_GTP-bd"/>
</dbReference>
<feature type="binding site" evidence="8">
    <location>
        <begin position="39"/>
        <end position="41"/>
    </location>
    <ligand>
        <name>GTP</name>
        <dbReference type="ChEBI" id="CHEBI:37565"/>
    </ligand>
</feature>
<dbReference type="InterPro" id="IPR033128">
    <property type="entry name" value="Adenylosuccin_syn_Lys_AS"/>
</dbReference>
<feature type="binding site" description="in other chain" evidence="8">
    <location>
        <begin position="12"/>
        <end position="15"/>
    </location>
    <ligand>
        <name>IMP</name>
        <dbReference type="ChEBI" id="CHEBI:58053"/>
        <note>ligand shared between dimeric partners</note>
    </ligand>
</feature>
<dbReference type="NCBIfam" id="NF002223">
    <property type="entry name" value="PRK01117.1"/>
    <property type="match status" value="1"/>
</dbReference>
<dbReference type="InterPro" id="IPR001114">
    <property type="entry name" value="Adenylosuccinate_synthetase"/>
</dbReference>
<evidence type="ECO:0000256" key="7">
    <source>
        <dbReference type="ARBA" id="ARBA00023134"/>
    </source>
</evidence>
<feature type="binding site" evidence="8">
    <location>
        <position position="142"/>
    </location>
    <ligand>
        <name>IMP</name>
        <dbReference type="ChEBI" id="CHEBI:58053"/>
        <note>ligand shared between dimeric partners</note>
    </ligand>
</feature>
<dbReference type="InterPro" id="IPR027417">
    <property type="entry name" value="P-loop_NTPase"/>
</dbReference>
<keyword evidence="3 8" id="KW-0479">Metal-binding</keyword>
<feature type="binding site" description="in other chain" evidence="8">
    <location>
        <begin position="37"/>
        <end position="40"/>
    </location>
    <ligand>
        <name>IMP</name>
        <dbReference type="ChEBI" id="CHEBI:58053"/>
        <note>ligand shared between dimeric partners</note>
    </ligand>
</feature>
<feature type="binding site" evidence="8">
    <location>
        <position position="304"/>
    </location>
    <ligand>
        <name>GTP</name>
        <dbReference type="ChEBI" id="CHEBI:37565"/>
    </ligand>
</feature>
<evidence type="ECO:0000256" key="8">
    <source>
        <dbReference type="HAMAP-Rule" id="MF_00011"/>
    </source>
</evidence>
<dbReference type="Gene3D" id="3.90.170.10">
    <property type="entry name" value="Adenylosuccinate Synthetase, subunit A, domain 3"/>
    <property type="match status" value="1"/>
</dbReference>
<organism evidence="11 12">
    <name type="scientific">Spirosoma endbachense</name>
    <dbReference type="NCBI Taxonomy" id="2666025"/>
    <lineage>
        <taxon>Bacteria</taxon>
        <taxon>Pseudomonadati</taxon>
        <taxon>Bacteroidota</taxon>
        <taxon>Cytophagia</taxon>
        <taxon>Cytophagales</taxon>
        <taxon>Cytophagaceae</taxon>
        <taxon>Spirosoma</taxon>
    </lineage>
</organism>
<dbReference type="GO" id="GO:0044208">
    <property type="term" value="P:'de novo' AMP biosynthetic process"/>
    <property type="evidence" value="ECO:0007669"/>
    <property type="project" value="UniProtKB-UniRule"/>
</dbReference>
<name>A0A6P1VL19_9BACT</name>
<feature type="active site" description="Proton donor" evidence="8">
    <location>
        <position position="40"/>
    </location>
</feature>
<dbReference type="RefSeq" id="WP_162384173.1">
    <property type="nucleotide sequence ID" value="NZ_CP045997.1"/>
</dbReference>
<evidence type="ECO:0000256" key="4">
    <source>
        <dbReference type="ARBA" id="ARBA00022741"/>
    </source>
</evidence>
<feature type="binding site" description="in other chain" evidence="8">
    <location>
        <position position="128"/>
    </location>
    <ligand>
        <name>IMP</name>
        <dbReference type="ChEBI" id="CHEBI:58053"/>
        <note>ligand shared between dimeric partners</note>
    </ligand>
</feature>
<keyword evidence="12" id="KW-1185">Reference proteome</keyword>
<dbReference type="Proteomes" id="UP000464577">
    <property type="component" value="Chromosome"/>
</dbReference>
<feature type="binding site" evidence="8">
    <location>
        <begin position="298"/>
        <end position="304"/>
    </location>
    <ligand>
        <name>substrate</name>
    </ligand>
</feature>
<feature type="binding site" description="in other chain" evidence="8">
    <location>
        <position position="238"/>
    </location>
    <ligand>
        <name>IMP</name>
        <dbReference type="ChEBI" id="CHEBI:58053"/>
        <note>ligand shared between dimeric partners</note>
    </ligand>
</feature>
<evidence type="ECO:0000256" key="6">
    <source>
        <dbReference type="ARBA" id="ARBA00022842"/>
    </source>
</evidence>
<feature type="binding site" description="in other chain" evidence="8">
    <location>
        <position position="302"/>
    </location>
    <ligand>
        <name>IMP</name>
        <dbReference type="ChEBI" id="CHEBI:58053"/>
        <note>ligand shared between dimeric partners</note>
    </ligand>
</feature>
<evidence type="ECO:0000256" key="5">
    <source>
        <dbReference type="ARBA" id="ARBA00022755"/>
    </source>
</evidence>
<keyword evidence="4 8" id="KW-0547">Nucleotide-binding</keyword>
<dbReference type="PANTHER" id="PTHR11846:SF0">
    <property type="entry name" value="ADENYLOSUCCINATE SYNTHETASE"/>
    <property type="match status" value="1"/>
</dbReference>
<feature type="binding site" evidence="8">
    <location>
        <begin position="11"/>
        <end position="17"/>
    </location>
    <ligand>
        <name>GTP</name>
        <dbReference type="ChEBI" id="CHEBI:37565"/>
    </ligand>
</feature>
<dbReference type="SMART" id="SM00788">
    <property type="entry name" value="Adenylsucc_synt"/>
    <property type="match status" value="1"/>
</dbReference>
<dbReference type="InterPro" id="IPR042110">
    <property type="entry name" value="Adenylosuccinate_synth_dom2"/>
</dbReference>
<dbReference type="Gene3D" id="1.10.300.10">
    <property type="entry name" value="Adenylosuccinate Synthetase, subunit A, domain 2"/>
    <property type="match status" value="1"/>
</dbReference>
<feature type="binding site" evidence="8">
    <location>
        <begin position="330"/>
        <end position="332"/>
    </location>
    <ligand>
        <name>GTP</name>
        <dbReference type="ChEBI" id="CHEBI:37565"/>
    </ligand>
</feature>
<evidence type="ECO:0000256" key="10">
    <source>
        <dbReference type="RuleBase" id="RU000520"/>
    </source>
</evidence>
<dbReference type="SUPFAM" id="SSF52540">
    <property type="entry name" value="P-loop containing nucleoside triphosphate hydrolases"/>
    <property type="match status" value="1"/>
</dbReference>
<dbReference type="EC" id="6.3.4.4" evidence="8 10"/>
<dbReference type="GO" id="GO:0000287">
    <property type="term" value="F:magnesium ion binding"/>
    <property type="evidence" value="ECO:0007669"/>
    <property type="project" value="UniProtKB-UniRule"/>
</dbReference>
<feature type="binding site" description="in other chain" evidence="8">
    <location>
        <position position="223"/>
    </location>
    <ligand>
        <name>IMP</name>
        <dbReference type="ChEBI" id="CHEBI:58053"/>
        <note>ligand shared between dimeric partners</note>
    </ligand>
</feature>
<keyword evidence="8" id="KW-0963">Cytoplasm</keyword>
<comment type="subcellular location">
    <subcellularLocation>
        <location evidence="8">Cytoplasm</location>
    </subcellularLocation>
</comment>
<dbReference type="EMBL" id="CP045997">
    <property type="protein sequence ID" value="QHV93753.1"/>
    <property type="molecule type" value="Genomic_DNA"/>
</dbReference>
<dbReference type="NCBIfam" id="TIGR00184">
    <property type="entry name" value="purA"/>
    <property type="match status" value="1"/>
</dbReference>
<evidence type="ECO:0000256" key="2">
    <source>
        <dbReference type="ARBA" id="ARBA00022598"/>
    </source>
</evidence>
<dbReference type="GO" id="GO:0004019">
    <property type="term" value="F:adenylosuccinate synthase activity"/>
    <property type="evidence" value="ECO:0007669"/>
    <property type="project" value="UniProtKB-UniRule"/>
</dbReference>
<dbReference type="Gene3D" id="3.40.440.10">
    <property type="entry name" value="Adenylosuccinate Synthetase, subunit A, domain 1"/>
    <property type="match status" value="1"/>
</dbReference>
<dbReference type="UniPathway" id="UPA00075">
    <property type="reaction ID" value="UER00335"/>
</dbReference>
<dbReference type="CDD" id="cd03108">
    <property type="entry name" value="AdSS"/>
    <property type="match status" value="1"/>
</dbReference>
<keyword evidence="5 8" id="KW-0658">Purine biosynthesis</keyword>
<evidence type="ECO:0000313" key="12">
    <source>
        <dbReference type="Proteomes" id="UP000464577"/>
    </source>
</evidence>
<accession>A0A6P1VL19</accession>
<comment type="catalytic activity">
    <reaction evidence="8 10">
        <text>IMP + L-aspartate + GTP = N(6)-(1,2-dicarboxyethyl)-AMP + GDP + phosphate + 2 H(+)</text>
        <dbReference type="Rhea" id="RHEA:15753"/>
        <dbReference type="ChEBI" id="CHEBI:15378"/>
        <dbReference type="ChEBI" id="CHEBI:29991"/>
        <dbReference type="ChEBI" id="CHEBI:37565"/>
        <dbReference type="ChEBI" id="CHEBI:43474"/>
        <dbReference type="ChEBI" id="CHEBI:57567"/>
        <dbReference type="ChEBI" id="CHEBI:58053"/>
        <dbReference type="ChEBI" id="CHEBI:58189"/>
        <dbReference type="EC" id="6.3.4.4"/>
    </reaction>
</comment>
<feature type="binding site" evidence="8">
    <location>
        <position position="39"/>
    </location>
    <ligand>
        <name>Mg(2+)</name>
        <dbReference type="ChEBI" id="CHEBI:18420"/>
    </ligand>
</feature>
<dbReference type="HAMAP" id="MF_00011">
    <property type="entry name" value="Adenylosucc_synth"/>
    <property type="match status" value="1"/>
</dbReference>
<keyword evidence="2 8" id="KW-0436">Ligase</keyword>
<gene>
    <name evidence="8" type="primary">purA</name>
    <name evidence="11" type="ORF">GJR95_01320</name>
</gene>
<comment type="function">
    <text evidence="8">Plays an important role in the de novo pathway of purine nucleotide biosynthesis. Catalyzes the first committed step in the biosynthesis of AMP from IMP.</text>
</comment>
<dbReference type="GO" id="GO:0005525">
    <property type="term" value="F:GTP binding"/>
    <property type="evidence" value="ECO:0007669"/>
    <property type="project" value="UniProtKB-UniRule"/>
</dbReference>
<feature type="active site" evidence="9">
    <location>
        <position position="139"/>
    </location>
</feature>
<feature type="active site" description="Proton acceptor" evidence="8">
    <location>
        <position position="12"/>
    </location>
</feature>
<sequence>MVDVLLGLQWGDEGKGKIVDVLAPQYQVVARFQGGPNAGHTLEFNGFKHVLHQIPSGVFRDDILNIIGNGVVLDPIVFRKEIDGLAKFNLALTKNLQISKKASIIIPTHRLLDAAYEQAKGESKIGSTLRGIGPTYQDKVARQGLRVGDILSPNFQEKYGKLVAIHKVILEQNNFDYASVLPQAEIDFFAAVEFMKQFQLTDSEYEVNQALSDGRKVLAEGAQGSLLDIDFGSYPFVTSSNTMTAGACTGLGVAPRQIGEVFGIFKAYCTRVGSGPFPTELSDETGERIRQEGREFGATTGRPRRCGWLDLPALKYAIMINGVTQLVMMKVDVLNIFDEIQICTHYQLPDGTTTEHLPYDLCDTAVIPVYKSFKGWQTDLANIHSFDEMPAELATYVSFLEESLGLPISFISTSPDREAIIYRQAVGIH</sequence>
<dbReference type="AlphaFoldDB" id="A0A6P1VL19"/>
<proteinExistence type="inferred from homology"/>
<feature type="binding site" evidence="8">
    <location>
        <position position="12"/>
    </location>
    <ligand>
        <name>Mg(2+)</name>
        <dbReference type="ChEBI" id="CHEBI:18420"/>
    </ligand>
</feature>
<dbReference type="Pfam" id="PF00709">
    <property type="entry name" value="Adenylsucc_synt"/>
    <property type="match status" value="1"/>
</dbReference>
<comment type="subunit">
    <text evidence="1 8">Homodimer.</text>
</comment>
<evidence type="ECO:0000256" key="1">
    <source>
        <dbReference type="ARBA" id="ARBA00011738"/>
    </source>
</evidence>
<dbReference type="PROSITE" id="PS00513">
    <property type="entry name" value="ADENYLOSUCCIN_SYN_2"/>
    <property type="match status" value="1"/>
</dbReference>